<evidence type="ECO:0000313" key="1">
    <source>
        <dbReference type="EMBL" id="GAA1540818.1"/>
    </source>
</evidence>
<organism evidence="1 2">
    <name type="scientific">Dactylosporangium maewongense</name>
    <dbReference type="NCBI Taxonomy" id="634393"/>
    <lineage>
        <taxon>Bacteria</taxon>
        <taxon>Bacillati</taxon>
        <taxon>Actinomycetota</taxon>
        <taxon>Actinomycetes</taxon>
        <taxon>Micromonosporales</taxon>
        <taxon>Micromonosporaceae</taxon>
        <taxon>Dactylosporangium</taxon>
    </lineage>
</organism>
<dbReference type="Proteomes" id="UP001501470">
    <property type="component" value="Unassembled WGS sequence"/>
</dbReference>
<sequence length="261" mass="28045">MGIRLEVLAYVGGVGGEAEARQLFDAFRDELWGQRHWDSDFTPAPHEPDLKLRELVDGAGVAAVPEAIGALGDETLLVHLLPMLHEDRLSVSERNAVIAAFANYGERGRALIGGEGAVRRIEDADDAFLRGRIETTLGGAFDAYAGILLVEPAAHAAFQLAWIDRAYGAPVTATRVAWIRGLGFAGEDLLAEVARPVQRPLEGLRIEWDCGRPGKHHPARAARAAAAGLPSLANGWLRHEAHAQAARIHLDKVRAATDATS</sequence>
<reference evidence="1 2" key="1">
    <citation type="journal article" date="2019" name="Int. J. Syst. Evol. Microbiol.">
        <title>The Global Catalogue of Microorganisms (GCM) 10K type strain sequencing project: providing services to taxonomists for standard genome sequencing and annotation.</title>
        <authorList>
            <consortium name="The Broad Institute Genomics Platform"/>
            <consortium name="The Broad Institute Genome Sequencing Center for Infectious Disease"/>
            <person name="Wu L."/>
            <person name="Ma J."/>
        </authorList>
    </citation>
    <scope>NUCLEOTIDE SEQUENCE [LARGE SCALE GENOMIC DNA]</scope>
    <source>
        <strain evidence="1 2">JCM 15933</strain>
    </source>
</reference>
<dbReference type="EMBL" id="BAAAQD010000016">
    <property type="protein sequence ID" value="GAA1540818.1"/>
    <property type="molecule type" value="Genomic_DNA"/>
</dbReference>
<protein>
    <submittedName>
        <fullName evidence="1">Uncharacterized protein</fullName>
    </submittedName>
</protein>
<accession>A0ABN2BI03</accession>
<name>A0ABN2BI03_9ACTN</name>
<comment type="caution">
    <text evidence="1">The sequence shown here is derived from an EMBL/GenBank/DDBJ whole genome shotgun (WGS) entry which is preliminary data.</text>
</comment>
<evidence type="ECO:0000313" key="2">
    <source>
        <dbReference type="Proteomes" id="UP001501470"/>
    </source>
</evidence>
<keyword evidence="2" id="KW-1185">Reference proteome</keyword>
<gene>
    <name evidence="1" type="ORF">GCM10009827_070260</name>
</gene>
<proteinExistence type="predicted"/>